<evidence type="ECO:0000313" key="5">
    <source>
        <dbReference type="Proteomes" id="UP000806528"/>
    </source>
</evidence>
<dbReference type="RefSeq" id="WP_193124708.1">
    <property type="nucleotide sequence ID" value="NZ_JADBGI010000034.1"/>
</dbReference>
<comment type="caution">
    <text evidence="4">The sequence shown here is derived from an EMBL/GenBank/DDBJ whole genome shotgun (WGS) entry which is preliminary data.</text>
</comment>
<feature type="domain" description="Fumarylacetoacetase-like C-terminal" evidence="3">
    <location>
        <begin position="68"/>
        <end position="271"/>
    </location>
</feature>
<dbReference type="Proteomes" id="UP000806528">
    <property type="component" value="Unassembled WGS sequence"/>
</dbReference>
<dbReference type="PANTHER" id="PTHR42796">
    <property type="entry name" value="FUMARYLACETOACETATE HYDROLASE DOMAIN-CONTAINING PROTEIN 2A-RELATED"/>
    <property type="match status" value="1"/>
</dbReference>
<keyword evidence="4" id="KW-0378">Hydrolase</keyword>
<dbReference type="PANTHER" id="PTHR42796:SF4">
    <property type="entry name" value="FUMARYLACETOACETATE HYDROLASE DOMAIN-CONTAINING PROTEIN 2A"/>
    <property type="match status" value="1"/>
</dbReference>
<name>A0ABR9PE72_9ACTN</name>
<dbReference type="Pfam" id="PF01557">
    <property type="entry name" value="FAA_hydrolase"/>
    <property type="match status" value="1"/>
</dbReference>
<proteinExistence type="inferred from homology"/>
<evidence type="ECO:0000313" key="4">
    <source>
        <dbReference type="EMBL" id="MBE3002118.1"/>
    </source>
</evidence>
<accession>A0ABR9PE72</accession>
<dbReference type="InterPro" id="IPR011234">
    <property type="entry name" value="Fumarylacetoacetase-like_C"/>
</dbReference>
<organism evidence="4 5">
    <name type="scientific">Nocardiopsis coralli</name>
    <dbReference type="NCBI Taxonomy" id="2772213"/>
    <lineage>
        <taxon>Bacteria</taxon>
        <taxon>Bacillati</taxon>
        <taxon>Actinomycetota</taxon>
        <taxon>Actinomycetes</taxon>
        <taxon>Streptosporangiales</taxon>
        <taxon>Nocardiopsidaceae</taxon>
        <taxon>Nocardiopsis</taxon>
    </lineage>
</organism>
<keyword evidence="2" id="KW-0479">Metal-binding</keyword>
<evidence type="ECO:0000256" key="2">
    <source>
        <dbReference type="ARBA" id="ARBA00022723"/>
    </source>
</evidence>
<dbReference type="InterPro" id="IPR051121">
    <property type="entry name" value="FAH"/>
</dbReference>
<evidence type="ECO:0000256" key="1">
    <source>
        <dbReference type="ARBA" id="ARBA00010211"/>
    </source>
</evidence>
<keyword evidence="5" id="KW-1185">Reference proteome</keyword>
<evidence type="ECO:0000259" key="3">
    <source>
        <dbReference type="Pfam" id="PF01557"/>
    </source>
</evidence>
<sequence length="274" mass="29752">MKLATLRQNGTTVAARESGDNWIPIRGYADLGALLKEENWRALAEAADGDPVPAAGAELETVVPAPGKVVCVGLNYASHIKEMGRDLPAHPTLFAKYAETLTGPNDPVTAVAEDPELDWEGELVLVVGSEAYRVTEEEAADRIAGYSMANDISMRGWQFRTKEWLQGKMWARSTPVGPVMVTPDEFDHRKSELRTRVNGEVMQKHSTGDLVFPPEQLVSYISTMIPLKPGDIVLTGTPGGVGRARDPQVYLKAGDVVEVEIDGIGRMSSDIVEP</sequence>
<reference evidence="4 5" key="1">
    <citation type="submission" date="2020-09" db="EMBL/GenBank/DDBJ databases">
        <title>Diversity and distribution of actinomycetes associated with coral in the coast of Hainan.</title>
        <authorList>
            <person name="Li F."/>
        </authorList>
    </citation>
    <scope>NUCLEOTIDE SEQUENCE [LARGE SCALE GENOMIC DNA]</scope>
    <source>
        <strain evidence="4 5">HNM0947</strain>
    </source>
</reference>
<dbReference type="InterPro" id="IPR036663">
    <property type="entry name" value="Fumarylacetoacetase_C_sf"/>
</dbReference>
<gene>
    <name evidence="4" type="ORF">IDM40_25955</name>
</gene>
<dbReference type="SUPFAM" id="SSF56529">
    <property type="entry name" value="FAH"/>
    <property type="match status" value="1"/>
</dbReference>
<dbReference type="GO" id="GO:0016787">
    <property type="term" value="F:hydrolase activity"/>
    <property type="evidence" value="ECO:0007669"/>
    <property type="project" value="UniProtKB-KW"/>
</dbReference>
<dbReference type="EMBL" id="JADBGI010000034">
    <property type="protein sequence ID" value="MBE3002118.1"/>
    <property type="molecule type" value="Genomic_DNA"/>
</dbReference>
<comment type="similarity">
    <text evidence="1">Belongs to the FAH family.</text>
</comment>
<dbReference type="Gene3D" id="3.90.850.10">
    <property type="entry name" value="Fumarylacetoacetase-like, C-terminal domain"/>
    <property type="match status" value="1"/>
</dbReference>
<protein>
    <submittedName>
        <fullName evidence="4">Fumarylacetoacetate hydrolase family protein</fullName>
    </submittedName>
</protein>